<name>A0A517V6X2_9PLAN</name>
<dbReference type="RefSeq" id="WP_145223892.1">
    <property type="nucleotide sequence ID" value="NZ_CP036343.1"/>
</dbReference>
<protein>
    <submittedName>
        <fullName evidence="1">Uncharacterized protein</fullName>
    </submittedName>
</protein>
<proteinExistence type="predicted"/>
<reference evidence="1 2" key="1">
    <citation type="submission" date="2019-02" db="EMBL/GenBank/DDBJ databases">
        <title>Deep-cultivation of Planctomycetes and their phenomic and genomic characterization uncovers novel biology.</title>
        <authorList>
            <person name="Wiegand S."/>
            <person name="Jogler M."/>
            <person name="Boedeker C."/>
            <person name="Pinto D."/>
            <person name="Vollmers J."/>
            <person name="Rivas-Marin E."/>
            <person name="Kohn T."/>
            <person name="Peeters S.H."/>
            <person name="Heuer A."/>
            <person name="Rast P."/>
            <person name="Oberbeckmann S."/>
            <person name="Bunk B."/>
            <person name="Jeske O."/>
            <person name="Meyerdierks A."/>
            <person name="Storesund J.E."/>
            <person name="Kallscheuer N."/>
            <person name="Luecker S."/>
            <person name="Lage O.M."/>
            <person name="Pohl T."/>
            <person name="Merkel B.J."/>
            <person name="Hornburger P."/>
            <person name="Mueller R.-W."/>
            <person name="Bruemmer F."/>
            <person name="Labrenz M."/>
            <person name="Spormann A.M."/>
            <person name="Op den Camp H."/>
            <person name="Overmann J."/>
            <person name="Amann R."/>
            <person name="Jetten M.S.M."/>
            <person name="Mascher T."/>
            <person name="Medema M.H."/>
            <person name="Devos D.P."/>
            <person name="Kaster A.-K."/>
            <person name="Ovreas L."/>
            <person name="Rohde M."/>
            <person name="Galperin M.Y."/>
            <person name="Jogler C."/>
        </authorList>
    </citation>
    <scope>NUCLEOTIDE SEQUENCE [LARGE SCALE GENOMIC DNA]</scope>
    <source>
        <strain evidence="1 2">Pan161</strain>
    </source>
</reference>
<gene>
    <name evidence="1" type="ORF">Pan161_03650</name>
</gene>
<dbReference type="AlphaFoldDB" id="A0A517V6X2"/>
<keyword evidence="2" id="KW-1185">Reference proteome</keyword>
<dbReference type="OrthoDB" id="9844285at2"/>
<sequence length="194" mass="22081">MSYSQCVELFRAGILDGLEICTPQLRTIVDNDNPLFPLNAMALSIIPWFSQAEIAFRTQTDTKTLQVAEWEHYYFFSDLCNCHSGPLATAAQYSREAWEQPPDGLTHLQMAHLIFLAGAEALIGSTVRTRFYEILDTLQDSCTFNGQFSLEENLSAYDGWFEYIVSDPDEKCRSNYCDIVQASKTGKQLTTFWK</sequence>
<organism evidence="1 2">
    <name type="scientific">Gimesia algae</name>
    <dbReference type="NCBI Taxonomy" id="2527971"/>
    <lineage>
        <taxon>Bacteria</taxon>
        <taxon>Pseudomonadati</taxon>
        <taxon>Planctomycetota</taxon>
        <taxon>Planctomycetia</taxon>
        <taxon>Planctomycetales</taxon>
        <taxon>Planctomycetaceae</taxon>
        <taxon>Gimesia</taxon>
    </lineage>
</organism>
<evidence type="ECO:0000313" key="2">
    <source>
        <dbReference type="Proteomes" id="UP000316855"/>
    </source>
</evidence>
<accession>A0A517V6X2</accession>
<evidence type="ECO:0000313" key="1">
    <source>
        <dbReference type="EMBL" id="QDT88747.1"/>
    </source>
</evidence>
<dbReference type="Proteomes" id="UP000316855">
    <property type="component" value="Chromosome"/>
</dbReference>
<dbReference type="EMBL" id="CP036343">
    <property type="protein sequence ID" value="QDT88747.1"/>
    <property type="molecule type" value="Genomic_DNA"/>
</dbReference>
<dbReference type="KEGG" id="gax:Pan161_03650"/>